<dbReference type="Proteomes" id="UP000054988">
    <property type="component" value="Unassembled WGS sequence"/>
</dbReference>
<proteinExistence type="predicted"/>
<organism evidence="3 4">
    <name type="scientific">Moniliophthora roreri</name>
    <name type="common">Frosty pod rot fungus</name>
    <name type="synonym">Monilia roreri</name>
    <dbReference type="NCBI Taxonomy" id="221103"/>
    <lineage>
        <taxon>Eukaryota</taxon>
        <taxon>Fungi</taxon>
        <taxon>Dikarya</taxon>
        <taxon>Basidiomycota</taxon>
        <taxon>Agaricomycotina</taxon>
        <taxon>Agaricomycetes</taxon>
        <taxon>Agaricomycetidae</taxon>
        <taxon>Agaricales</taxon>
        <taxon>Marasmiineae</taxon>
        <taxon>Marasmiaceae</taxon>
        <taxon>Moniliophthora</taxon>
    </lineage>
</organism>
<comment type="caution">
    <text evidence="3">The sequence shown here is derived from an EMBL/GenBank/DDBJ whole genome shotgun (WGS) entry which is preliminary data.</text>
</comment>
<feature type="compositionally biased region" description="Basic residues" evidence="2">
    <location>
        <begin position="20"/>
        <end position="33"/>
    </location>
</feature>
<dbReference type="InterPro" id="IPR001585">
    <property type="entry name" value="TAL/FSA"/>
</dbReference>
<accession>A0A0W0F2K3</accession>
<evidence type="ECO:0000256" key="2">
    <source>
        <dbReference type="SAM" id="MobiDB-lite"/>
    </source>
</evidence>
<gene>
    <name evidence="3" type="ORF">WG66_16836</name>
</gene>
<dbReference type="InterPro" id="IPR013785">
    <property type="entry name" value="Aldolase_TIM"/>
</dbReference>
<evidence type="ECO:0000313" key="3">
    <source>
        <dbReference type="EMBL" id="KTB30549.1"/>
    </source>
</evidence>
<reference evidence="3 4" key="1">
    <citation type="submission" date="2015-12" db="EMBL/GenBank/DDBJ databases">
        <title>Draft genome sequence of Moniliophthora roreri, the causal agent of frosty pod rot of cacao.</title>
        <authorList>
            <person name="Aime M.C."/>
            <person name="Diaz-Valderrama J.R."/>
            <person name="Kijpornyongpan T."/>
            <person name="Phillips-Mora W."/>
        </authorList>
    </citation>
    <scope>NUCLEOTIDE SEQUENCE [LARGE SCALE GENOMIC DNA]</scope>
    <source>
        <strain evidence="3 4">MCA 2952</strain>
    </source>
</reference>
<dbReference type="EMBL" id="LATX01002379">
    <property type="protein sequence ID" value="KTB30549.1"/>
    <property type="molecule type" value="Genomic_DNA"/>
</dbReference>
<dbReference type="PANTHER" id="PTHR10683">
    <property type="entry name" value="TRANSALDOLASE"/>
    <property type="match status" value="1"/>
</dbReference>
<dbReference type="Gene3D" id="3.20.20.70">
    <property type="entry name" value="Aldolase class I"/>
    <property type="match status" value="1"/>
</dbReference>
<dbReference type="eggNOG" id="KOG2772">
    <property type="taxonomic scope" value="Eukaryota"/>
</dbReference>
<feature type="compositionally biased region" description="Polar residues" evidence="2">
    <location>
        <begin position="1"/>
        <end position="19"/>
    </location>
</feature>
<feature type="region of interest" description="Disordered" evidence="2">
    <location>
        <begin position="1"/>
        <end position="64"/>
    </location>
</feature>
<feature type="compositionally biased region" description="Polar residues" evidence="2">
    <location>
        <begin position="47"/>
        <end position="58"/>
    </location>
</feature>
<dbReference type="SUPFAM" id="SSF51569">
    <property type="entry name" value="Aldolase"/>
    <property type="match status" value="1"/>
</dbReference>
<keyword evidence="1" id="KW-0704">Schiff base</keyword>
<feature type="region of interest" description="Disordered" evidence="2">
    <location>
        <begin position="473"/>
        <end position="524"/>
    </location>
</feature>
<evidence type="ECO:0000256" key="1">
    <source>
        <dbReference type="ARBA" id="ARBA00023270"/>
    </source>
</evidence>
<dbReference type="GO" id="GO:0006098">
    <property type="term" value="P:pentose-phosphate shunt"/>
    <property type="evidence" value="ECO:0007669"/>
    <property type="project" value="UniProtKB-UniPathway"/>
</dbReference>
<dbReference type="AlphaFoldDB" id="A0A0W0F2K3"/>
<feature type="compositionally biased region" description="Basic and acidic residues" evidence="2">
    <location>
        <begin position="507"/>
        <end position="522"/>
    </location>
</feature>
<evidence type="ECO:0000313" key="4">
    <source>
        <dbReference type="Proteomes" id="UP000054988"/>
    </source>
</evidence>
<dbReference type="GO" id="GO:0005975">
    <property type="term" value="P:carbohydrate metabolic process"/>
    <property type="evidence" value="ECO:0007669"/>
    <property type="project" value="InterPro"/>
</dbReference>
<name>A0A0W0F2K3_MONRR</name>
<sequence length="549" mass="60814">MPTGQATDDNDLAQTTTGARHTRPIKPLPRTRPRSGTVILPKPPNIQGWSGSGESSIPSAPPVPLKKEAKAVKIGKTTKNGEKVVEVEEISDDEEVERETKPVPKKKLVVPRECVILDTLDLEAISAIDPPATAIFSPRTIASVPANGRRLETHLHYHRYATMKNILDRVERQHAERNVGKAKESLPVNGVEGNAIMASAIEELIVALGKENHTRHPVAHFTFLDTRFFLNTEVMIDAAKSIIKLFEESGVPRSDVCVSLPASQQGILAAKVLEAAEGEDKILTNLTEVSCLEHALACVEAGASCITMNIGEVVKWFDLRFRPKDKDGINLGIMSIRDTARYLHEKKVATKIFGSGFRSTDEVELLVGYLDALIISQELLEDIYVSSSPRPAIPNLPVHFPPMNVKLEDLLQSFSALARSIFTGTTIVSLQIQKRCMQAIQMGLTQEMRRQTNIRSMDWGVWLETYAADRKREDEAWKKQRSPRKDRKNVTGAEEHGTGGRGSTPEPEERGHVDAEKDRRETATIGHLIRGLIADEDSKAESSDTIEWF</sequence>
<dbReference type="Pfam" id="PF00923">
    <property type="entry name" value="TAL_FSA"/>
    <property type="match status" value="1"/>
</dbReference>
<dbReference type="PANTHER" id="PTHR10683:SF18">
    <property type="entry name" value="TRANSALDOLASE"/>
    <property type="match status" value="1"/>
</dbReference>
<protein>
    <submittedName>
        <fullName evidence="3">Uncharacterized protein</fullName>
    </submittedName>
</protein>
<dbReference type="UniPathway" id="UPA00115">
    <property type="reaction ID" value="UER00414"/>
</dbReference>